<sequence length="581" mass="68670">MDKYVNGSINNIQNNNVLEYTINEINQYPEDVLEVAIKLLNIRYDPNTIKELDEHNKNNTEILGNIWLFSLNKLPLKERQLLLKYGLWELGAELPTDKLYRLEDAITSILGWSFWEIHDPKEVVLKLVKAGEMLHQQNRDIKIGEIVGEEFTALHQQNNDFTMLHQCGEEFTALHQQNNDFTMLHQLLHNIQDNSMIEDLCNKIGERANTLKKSYKNDDCKKTAKIFTILTFEGMRFDEFMNKAIEQLKIGEGTLKQHLKIYKQLEWIDIRKNPEDYDRKYIYLTYKFYEDIKDILDEYLPKKAFQEAEAKSEFMEDLKKSLKKFIEERLTPEGFEFDINEVDRLKGKERIVGAYFRSLLLNEPYEAIEMIYKVYYEKYFQFKPLEINIIGLETLRSRTIMTKAKDWGEFRNKLCVFRGDIAGIIHHRKSRPILRRYVCIDLDKNGNNKGCNCEVIRLYEPVENSQDYKIKCPECGRDIKYSESLFKDEDGEPIKLERDLTIAIIQLKETDEVYRVYLPYTPEINNLRDVEIVGILKTNHKGEYYIEGLSINPQKTINFNYDAFVRKVKNAGYSNALDYIK</sequence>
<comment type="caution">
    <text evidence="1">The sequence shown here is derived from an EMBL/GenBank/DDBJ whole genome shotgun (WGS) entry which is preliminary data.</text>
</comment>
<dbReference type="EMBL" id="DUJR01000003">
    <property type="protein sequence ID" value="HII59113.1"/>
    <property type="molecule type" value="Genomic_DNA"/>
</dbReference>
<name>A0A832T677_9EURY</name>
<evidence type="ECO:0000313" key="1">
    <source>
        <dbReference type="EMBL" id="HII59113.1"/>
    </source>
</evidence>
<feature type="non-terminal residue" evidence="1">
    <location>
        <position position="581"/>
    </location>
</feature>
<dbReference type="Proteomes" id="UP000645676">
    <property type="component" value="Unassembled WGS sequence"/>
</dbReference>
<organism evidence="1 2">
    <name type="scientific">Methanocaldococcus jannaschii</name>
    <dbReference type="NCBI Taxonomy" id="2190"/>
    <lineage>
        <taxon>Archaea</taxon>
        <taxon>Methanobacteriati</taxon>
        <taxon>Methanobacteriota</taxon>
        <taxon>Methanomada group</taxon>
        <taxon>Methanococci</taxon>
        <taxon>Methanococcales</taxon>
        <taxon>Methanocaldococcaceae</taxon>
        <taxon>Methanocaldococcus</taxon>
    </lineage>
</organism>
<proteinExistence type="predicted"/>
<evidence type="ECO:0000313" key="2">
    <source>
        <dbReference type="Proteomes" id="UP000645676"/>
    </source>
</evidence>
<accession>A0A832T677</accession>
<dbReference type="AlphaFoldDB" id="A0A832T677"/>
<gene>
    <name evidence="1" type="ORF">HA335_00805</name>
</gene>
<reference evidence="1" key="1">
    <citation type="journal article" date="2020" name="bioRxiv">
        <title>A rank-normalized archaeal taxonomy based on genome phylogeny resolves widespread incomplete and uneven classifications.</title>
        <authorList>
            <person name="Rinke C."/>
            <person name="Chuvochina M."/>
            <person name="Mussig A.J."/>
            <person name="Chaumeil P.-A."/>
            <person name="Waite D.W."/>
            <person name="Whitman W.B."/>
            <person name="Parks D.H."/>
            <person name="Hugenholtz P."/>
        </authorList>
    </citation>
    <scope>NUCLEOTIDE SEQUENCE</scope>
    <source>
        <strain evidence="1">UBA8849</strain>
    </source>
</reference>
<protein>
    <submittedName>
        <fullName evidence="1">Uncharacterized protein</fullName>
    </submittedName>
</protein>